<evidence type="ECO:0000313" key="1">
    <source>
        <dbReference type="EMBL" id="MBO2453646.1"/>
    </source>
</evidence>
<dbReference type="RefSeq" id="WP_208261651.1">
    <property type="nucleotide sequence ID" value="NZ_JAGEOJ010000021.1"/>
</dbReference>
<evidence type="ECO:0000313" key="2">
    <source>
        <dbReference type="Proteomes" id="UP000669179"/>
    </source>
</evidence>
<name>A0A939PRX6_9ACTN</name>
<gene>
    <name evidence="1" type="ORF">J4573_41615</name>
</gene>
<dbReference type="EMBL" id="JAGEOJ010000021">
    <property type="protein sequence ID" value="MBO2453646.1"/>
    <property type="molecule type" value="Genomic_DNA"/>
</dbReference>
<proteinExistence type="predicted"/>
<organism evidence="1 2">
    <name type="scientific">Actinomadura barringtoniae</name>
    <dbReference type="NCBI Taxonomy" id="1427535"/>
    <lineage>
        <taxon>Bacteria</taxon>
        <taxon>Bacillati</taxon>
        <taxon>Actinomycetota</taxon>
        <taxon>Actinomycetes</taxon>
        <taxon>Streptosporangiales</taxon>
        <taxon>Thermomonosporaceae</taxon>
        <taxon>Actinomadura</taxon>
    </lineage>
</organism>
<accession>A0A939PRX6</accession>
<dbReference type="AlphaFoldDB" id="A0A939PRX6"/>
<sequence>MLQHSSKLPQYVVSAVIVLFVWNNPAKAADMVNHAVQVIQTLANNIG</sequence>
<dbReference type="Proteomes" id="UP000669179">
    <property type="component" value="Unassembled WGS sequence"/>
</dbReference>
<protein>
    <submittedName>
        <fullName evidence="1">Uncharacterized protein</fullName>
    </submittedName>
</protein>
<comment type="caution">
    <text evidence="1">The sequence shown here is derived from an EMBL/GenBank/DDBJ whole genome shotgun (WGS) entry which is preliminary data.</text>
</comment>
<keyword evidence="2" id="KW-1185">Reference proteome</keyword>
<reference evidence="1" key="1">
    <citation type="submission" date="2021-03" db="EMBL/GenBank/DDBJ databases">
        <authorList>
            <person name="Kanchanasin P."/>
            <person name="Saeng-In P."/>
            <person name="Phongsopitanun W."/>
            <person name="Yuki M."/>
            <person name="Kudo T."/>
            <person name="Ohkuma M."/>
            <person name="Tanasupawat S."/>
        </authorList>
    </citation>
    <scope>NUCLEOTIDE SEQUENCE</scope>
    <source>
        <strain evidence="1">GKU 128</strain>
    </source>
</reference>